<proteinExistence type="predicted"/>
<protein>
    <submittedName>
        <fullName evidence="2">Uncharacterized protein</fullName>
    </submittedName>
</protein>
<sequence>MHRAEQQCEFGGAGAGRGEDGDLGVGAADVDRAAQIAAVGDDDLGVVPGHPGPGEGGGDGGDGGDDLDLESVLGSAQGADDAEEAGVAVGQDHGGAAVLGDPAGREVHAAEPDPLGARRDFGQRQVVGGAGHEGGCREGGAGRVRQRGAVPTDHRDAVGHRPCSPLCVAGSGLSGASRWAACVAWCACEGSRAGRGRCAADARGTVPDAAEARVLGADEEYPGWSGPLERGRAWGWCAGGAGGANAPDLRPGRGAAGRQPQSE</sequence>
<evidence type="ECO:0000313" key="3">
    <source>
        <dbReference type="Proteomes" id="UP001499947"/>
    </source>
</evidence>
<dbReference type="Proteomes" id="UP001499947">
    <property type="component" value="Unassembled WGS sequence"/>
</dbReference>
<feature type="compositionally biased region" description="Basic and acidic residues" evidence="1">
    <location>
        <begin position="103"/>
        <end position="122"/>
    </location>
</feature>
<organism evidence="2 3">
    <name type="scientific">Streptomyces yatensis</name>
    <dbReference type="NCBI Taxonomy" id="155177"/>
    <lineage>
        <taxon>Bacteria</taxon>
        <taxon>Bacillati</taxon>
        <taxon>Actinomycetota</taxon>
        <taxon>Actinomycetes</taxon>
        <taxon>Kitasatosporales</taxon>
        <taxon>Streptomycetaceae</taxon>
        <taxon>Streptomyces</taxon>
        <taxon>Streptomyces violaceusniger group</taxon>
    </lineage>
</organism>
<feature type="region of interest" description="Disordered" evidence="1">
    <location>
        <begin position="1"/>
        <end position="70"/>
    </location>
</feature>
<dbReference type="EMBL" id="BAAALR010000004">
    <property type="protein sequence ID" value="GAA1666643.1"/>
    <property type="molecule type" value="Genomic_DNA"/>
</dbReference>
<reference evidence="2 3" key="1">
    <citation type="journal article" date="2019" name="Int. J. Syst. Evol. Microbiol.">
        <title>The Global Catalogue of Microorganisms (GCM) 10K type strain sequencing project: providing services to taxonomists for standard genome sequencing and annotation.</title>
        <authorList>
            <consortium name="The Broad Institute Genomics Platform"/>
            <consortium name="The Broad Institute Genome Sequencing Center for Infectious Disease"/>
            <person name="Wu L."/>
            <person name="Ma J."/>
        </authorList>
    </citation>
    <scope>NUCLEOTIDE SEQUENCE [LARGE SCALE GENOMIC DNA]</scope>
    <source>
        <strain evidence="2 3">JCM 13244</strain>
    </source>
</reference>
<evidence type="ECO:0000313" key="2">
    <source>
        <dbReference type="EMBL" id="GAA1666643.1"/>
    </source>
</evidence>
<keyword evidence="3" id="KW-1185">Reference proteome</keyword>
<feature type="region of interest" description="Disordered" evidence="1">
    <location>
        <begin position="93"/>
        <end position="156"/>
    </location>
</feature>
<comment type="caution">
    <text evidence="2">The sequence shown here is derived from an EMBL/GenBank/DDBJ whole genome shotgun (WGS) entry which is preliminary data.</text>
</comment>
<feature type="region of interest" description="Disordered" evidence="1">
    <location>
        <begin position="243"/>
        <end position="263"/>
    </location>
</feature>
<evidence type="ECO:0000256" key="1">
    <source>
        <dbReference type="SAM" id="MobiDB-lite"/>
    </source>
</evidence>
<name>A0ABN2G7H9_9ACTN</name>
<feature type="compositionally biased region" description="Gly residues" evidence="1">
    <location>
        <begin position="52"/>
        <end position="61"/>
    </location>
</feature>
<feature type="compositionally biased region" description="Gly residues" evidence="1">
    <location>
        <begin position="128"/>
        <end position="142"/>
    </location>
</feature>
<accession>A0ABN2G7H9</accession>
<gene>
    <name evidence="2" type="ORF">GCM10009680_02750</name>
</gene>
<feature type="compositionally biased region" description="Low complexity" evidence="1">
    <location>
        <begin position="25"/>
        <end position="49"/>
    </location>
</feature>